<dbReference type="AlphaFoldDB" id="A0A244EMQ7"/>
<accession>A0A244EMQ7</accession>
<organism evidence="1 2">
    <name type="scientific">Pseudomonas syringae</name>
    <dbReference type="NCBI Taxonomy" id="317"/>
    <lineage>
        <taxon>Bacteria</taxon>
        <taxon>Pseudomonadati</taxon>
        <taxon>Pseudomonadota</taxon>
        <taxon>Gammaproteobacteria</taxon>
        <taxon>Pseudomonadales</taxon>
        <taxon>Pseudomonadaceae</taxon>
        <taxon>Pseudomonas</taxon>
    </lineage>
</organism>
<sequence length="85" mass="9928">MLSGGLIAAPCLRLVRGLGRFWCVRVDESEAFGNKSYRRHIKAIIAHAARVKPQASYSLIDVIFEIFWRNSCVKYKERHRRFLFT</sequence>
<dbReference type="EMBL" id="MTSA01000015">
    <property type="protein sequence ID" value="OUM05801.1"/>
    <property type="molecule type" value="Genomic_DNA"/>
</dbReference>
<dbReference type="OrthoDB" id="6909918at2"/>
<reference evidence="1 2" key="1">
    <citation type="submission" date="2017-01" db="EMBL/GenBank/DDBJ databases">
        <authorList>
            <person name="Mah S.A."/>
            <person name="Swanson W.J."/>
            <person name="Moy G.W."/>
            <person name="Vacquier V.D."/>
        </authorList>
    </citation>
    <scope>NUCLEOTIDE SEQUENCE [LARGE SCALE GENOMIC DNA]</scope>
    <source>
        <strain evidence="1">PDD-32b-74</strain>
    </source>
</reference>
<gene>
    <name evidence="1" type="ORF">BW686_19390</name>
</gene>
<evidence type="ECO:0000313" key="2">
    <source>
        <dbReference type="Proteomes" id="UP000195128"/>
    </source>
</evidence>
<evidence type="ECO:0000313" key="1">
    <source>
        <dbReference type="EMBL" id="OUM05801.1"/>
    </source>
</evidence>
<name>A0A244EMQ7_PSESX</name>
<proteinExistence type="predicted"/>
<protein>
    <submittedName>
        <fullName evidence="1">Uncharacterized protein</fullName>
    </submittedName>
</protein>
<comment type="caution">
    <text evidence="1">The sequence shown here is derived from an EMBL/GenBank/DDBJ whole genome shotgun (WGS) entry which is preliminary data.</text>
</comment>
<dbReference type="Proteomes" id="UP000195128">
    <property type="component" value="Unassembled WGS sequence"/>
</dbReference>